<organism evidence="9 10">
    <name type="scientific">Rhizobium fabae</name>
    <dbReference type="NCBI Taxonomy" id="573179"/>
    <lineage>
        <taxon>Bacteria</taxon>
        <taxon>Pseudomonadati</taxon>
        <taxon>Pseudomonadota</taxon>
        <taxon>Alphaproteobacteria</taxon>
        <taxon>Hyphomicrobiales</taxon>
        <taxon>Rhizobiaceae</taxon>
        <taxon>Rhizobium/Agrobacterium group</taxon>
        <taxon>Rhizobium</taxon>
    </lineage>
</organism>
<evidence type="ECO:0000256" key="6">
    <source>
        <dbReference type="ARBA" id="ARBA00023136"/>
    </source>
</evidence>
<keyword evidence="3" id="KW-1003">Cell membrane</keyword>
<keyword evidence="6 7" id="KW-0472">Membrane</keyword>
<dbReference type="PROSITE" id="PS50928">
    <property type="entry name" value="ABC_TM1"/>
    <property type="match status" value="1"/>
</dbReference>
<feature type="transmembrane region" description="Helical" evidence="7">
    <location>
        <begin position="69"/>
        <end position="94"/>
    </location>
</feature>
<protein>
    <submittedName>
        <fullName evidence="9">Sorbitol/mannitol transport system permease protein</fullName>
    </submittedName>
</protein>
<gene>
    <name evidence="9" type="ORF">GGQ65_005073</name>
</gene>
<evidence type="ECO:0000313" key="10">
    <source>
        <dbReference type="Proteomes" id="UP000545490"/>
    </source>
</evidence>
<dbReference type="Proteomes" id="UP000545490">
    <property type="component" value="Unassembled WGS sequence"/>
</dbReference>
<feature type="domain" description="ABC transmembrane type-1" evidence="8">
    <location>
        <begin position="70"/>
        <end position="260"/>
    </location>
</feature>
<name>A0A7W6BCS2_9HYPH</name>
<accession>A0A7W6BCS2</accession>
<feature type="transmembrane region" description="Helical" evidence="7">
    <location>
        <begin position="238"/>
        <end position="259"/>
    </location>
</feature>
<feature type="transmembrane region" description="Helical" evidence="7">
    <location>
        <begin position="141"/>
        <end position="161"/>
    </location>
</feature>
<dbReference type="GO" id="GO:0005886">
    <property type="term" value="C:plasma membrane"/>
    <property type="evidence" value="ECO:0007669"/>
    <property type="project" value="UniProtKB-SubCell"/>
</dbReference>
<evidence type="ECO:0000256" key="7">
    <source>
        <dbReference type="RuleBase" id="RU363032"/>
    </source>
</evidence>
<evidence type="ECO:0000313" key="9">
    <source>
        <dbReference type="EMBL" id="MBB3917754.1"/>
    </source>
</evidence>
<dbReference type="CDD" id="cd06261">
    <property type="entry name" value="TM_PBP2"/>
    <property type="match status" value="1"/>
</dbReference>
<evidence type="ECO:0000256" key="4">
    <source>
        <dbReference type="ARBA" id="ARBA00022692"/>
    </source>
</evidence>
<keyword evidence="4 7" id="KW-0812">Transmembrane</keyword>
<dbReference type="InterPro" id="IPR050901">
    <property type="entry name" value="BP-dep_ABC_trans_perm"/>
</dbReference>
<sequence>MMTARQRTTLYSGIAGWTLALCLFFPIFWMVVTSFKTEAEAIGGMKSLFFVPTLENYTAINERANYASYLLNSVVVSFTATVLALAIALPTVYSMVFFPTRRTKDVLMWILSTKMLPPVGVLVPIYLMFKSVHLIDSKTALIVVYTFADLPIVVWMLYSFFKDVPGEIIEASRMDGATTLQQIRLILVPLTLPGIASTGLLSVILCWNEAFWSINLTSTAAAPLTSLVASFSSPEGLFWAKLSAVSSLAVAPIILFGWITQKQLVRGLTFGAVK</sequence>
<comment type="similarity">
    <text evidence="7">Belongs to the binding-protein-dependent transport system permease family.</text>
</comment>
<dbReference type="Gene3D" id="1.10.3720.10">
    <property type="entry name" value="MetI-like"/>
    <property type="match status" value="1"/>
</dbReference>
<proteinExistence type="inferred from homology"/>
<comment type="caution">
    <text evidence="9">The sequence shown here is derived from an EMBL/GenBank/DDBJ whole genome shotgun (WGS) entry which is preliminary data.</text>
</comment>
<dbReference type="SUPFAM" id="SSF161098">
    <property type="entry name" value="MetI-like"/>
    <property type="match status" value="1"/>
</dbReference>
<evidence type="ECO:0000256" key="1">
    <source>
        <dbReference type="ARBA" id="ARBA00004651"/>
    </source>
</evidence>
<comment type="subcellular location">
    <subcellularLocation>
        <location evidence="1 7">Cell membrane</location>
        <topology evidence="1 7">Multi-pass membrane protein</topology>
    </subcellularLocation>
</comment>
<feature type="transmembrane region" description="Helical" evidence="7">
    <location>
        <begin position="182"/>
        <end position="204"/>
    </location>
</feature>
<evidence type="ECO:0000256" key="5">
    <source>
        <dbReference type="ARBA" id="ARBA00022989"/>
    </source>
</evidence>
<dbReference type="PANTHER" id="PTHR32243:SF18">
    <property type="entry name" value="INNER MEMBRANE ABC TRANSPORTER PERMEASE PROTEIN YCJP"/>
    <property type="match status" value="1"/>
</dbReference>
<dbReference type="PANTHER" id="PTHR32243">
    <property type="entry name" value="MALTOSE TRANSPORT SYSTEM PERMEASE-RELATED"/>
    <property type="match status" value="1"/>
</dbReference>
<dbReference type="InterPro" id="IPR000515">
    <property type="entry name" value="MetI-like"/>
</dbReference>
<dbReference type="AlphaFoldDB" id="A0A7W6BCS2"/>
<reference evidence="9 10" key="1">
    <citation type="submission" date="2020-08" db="EMBL/GenBank/DDBJ databases">
        <title>Genomic Encyclopedia of Type Strains, Phase IV (KMG-IV): sequencing the most valuable type-strain genomes for metagenomic binning, comparative biology and taxonomic classification.</title>
        <authorList>
            <person name="Goeker M."/>
        </authorList>
    </citation>
    <scope>NUCLEOTIDE SEQUENCE [LARGE SCALE GENOMIC DNA]</scope>
    <source>
        <strain evidence="9 10">DSM 19331</strain>
    </source>
</reference>
<evidence type="ECO:0000256" key="3">
    <source>
        <dbReference type="ARBA" id="ARBA00022475"/>
    </source>
</evidence>
<dbReference type="EMBL" id="JACIDG010000014">
    <property type="protein sequence ID" value="MBB3917754.1"/>
    <property type="molecule type" value="Genomic_DNA"/>
</dbReference>
<dbReference type="GO" id="GO:0055085">
    <property type="term" value="P:transmembrane transport"/>
    <property type="evidence" value="ECO:0007669"/>
    <property type="project" value="InterPro"/>
</dbReference>
<evidence type="ECO:0000259" key="8">
    <source>
        <dbReference type="PROSITE" id="PS50928"/>
    </source>
</evidence>
<keyword evidence="2 7" id="KW-0813">Transport</keyword>
<dbReference type="InterPro" id="IPR035906">
    <property type="entry name" value="MetI-like_sf"/>
</dbReference>
<dbReference type="Pfam" id="PF00528">
    <property type="entry name" value="BPD_transp_1"/>
    <property type="match status" value="1"/>
</dbReference>
<feature type="transmembrane region" description="Helical" evidence="7">
    <location>
        <begin position="12"/>
        <end position="32"/>
    </location>
</feature>
<feature type="transmembrane region" description="Helical" evidence="7">
    <location>
        <begin position="106"/>
        <end position="129"/>
    </location>
</feature>
<keyword evidence="5 7" id="KW-1133">Transmembrane helix</keyword>
<evidence type="ECO:0000256" key="2">
    <source>
        <dbReference type="ARBA" id="ARBA00022448"/>
    </source>
</evidence>